<dbReference type="Gene3D" id="1.10.287.850">
    <property type="entry name" value="HP0062-like domain"/>
    <property type="match status" value="1"/>
</dbReference>
<reference evidence="2 3" key="1">
    <citation type="submission" date="2017-10" db="EMBL/GenBank/DDBJ databases">
        <authorList>
            <consortium name="Urmite Genomes"/>
        </authorList>
    </citation>
    <scope>NUCLEOTIDE SEQUENCE [LARGE SCALE GENOMIC DNA]</scope>
    <source>
        <strain evidence="2 3">FB-527</strain>
    </source>
</reference>
<evidence type="ECO:0000313" key="3">
    <source>
        <dbReference type="Proteomes" id="UP000554965"/>
    </source>
</evidence>
<protein>
    <submittedName>
        <fullName evidence="2">Putative PE family protein PE23</fullName>
    </submittedName>
</protein>
<proteinExistence type="predicted"/>
<evidence type="ECO:0000313" key="2">
    <source>
        <dbReference type="EMBL" id="SOJ57540.1"/>
    </source>
</evidence>
<sequence>MITPEPVHGAAQGLAGIGSSLAEATATVSGPTTGIAAAAADEVSIAIASMFGEFGEEFQALSSHAQAFHSQFVNAMNAGVGAYTSAEVANAQQTLLGGWGTSGAPAAASVDPITRWQQVLTTTTQNAQTVFGAWDAGLSALAGGVCTGFSHLATNPAGFFANLQTAARSVPLIDAPNDVALAVAQHTLGGITSTIGPPPGNPVLVNDSHGELYTGLIADFFPTGPEGVLLTGALDFAASPLSGVLMGAVGPFVSPGVALFNSVGNIVADITGGNPTGALYGLMNTPANVVDGFFNGATLNLDPLAPVVNQFVAGPTGGTEQVTGLSLGFGGLFSTGQVVAGASGPMYAGVGGSLLNSVGVELTFVEQDFQGVLPIPALGVGPIAATANLFSIVGQALGATLLG</sequence>
<organism evidence="2 3">
    <name type="scientific">Mycobacterium simulans</name>
    <dbReference type="NCBI Taxonomy" id="627089"/>
    <lineage>
        <taxon>Bacteria</taxon>
        <taxon>Bacillati</taxon>
        <taxon>Actinomycetota</taxon>
        <taxon>Actinomycetes</taxon>
        <taxon>Mycobacteriales</taxon>
        <taxon>Mycobacteriaceae</taxon>
        <taxon>Mycobacterium</taxon>
    </lineage>
</organism>
<dbReference type="AlphaFoldDB" id="A0A7Z7IS89"/>
<dbReference type="EMBL" id="OCTY01000002">
    <property type="protein sequence ID" value="SOJ57540.1"/>
    <property type="molecule type" value="Genomic_DNA"/>
</dbReference>
<accession>A0A7Z7IS89</accession>
<dbReference type="InterPro" id="IPR049934">
    <property type="entry name" value="GjpA-like"/>
</dbReference>
<dbReference type="SUPFAM" id="SSF140459">
    <property type="entry name" value="PE/PPE dimer-like"/>
    <property type="match status" value="1"/>
</dbReference>
<evidence type="ECO:0000259" key="1">
    <source>
        <dbReference type="Pfam" id="PF00934"/>
    </source>
</evidence>
<feature type="domain" description="PE" evidence="1">
    <location>
        <begin position="2"/>
        <end position="90"/>
    </location>
</feature>
<dbReference type="Proteomes" id="UP000554965">
    <property type="component" value="Unassembled WGS sequence"/>
</dbReference>
<dbReference type="Pfam" id="PF00934">
    <property type="entry name" value="PE"/>
    <property type="match status" value="1"/>
</dbReference>
<dbReference type="InterPro" id="IPR000084">
    <property type="entry name" value="PE-PGRS_N"/>
</dbReference>
<dbReference type="NCBIfam" id="NF033942">
    <property type="entry name" value="GjpA"/>
    <property type="match status" value="1"/>
</dbReference>
<comment type="caution">
    <text evidence="2">The sequence shown here is derived from an EMBL/GenBank/DDBJ whole genome shotgun (WGS) entry which is preliminary data.</text>
</comment>
<gene>
    <name evidence="2" type="ORF">MSIMFB_05018</name>
</gene>
<name>A0A7Z7IS89_9MYCO</name>
<dbReference type="InterPro" id="IPR038332">
    <property type="entry name" value="PPE_sf"/>
</dbReference>
<keyword evidence="3" id="KW-1185">Reference proteome</keyword>